<organism evidence="4 5">
    <name type="scientific">Candidatus Uhrbacteria bacterium GW2011_GWE2_45_35</name>
    <dbReference type="NCBI Taxonomy" id="1618993"/>
    <lineage>
        <taxon>Bacteria</taxon>
        <taxon>Candidatus Uhriibacteriota</taxon>
    </lineage>
</organism>
<feature type="domain" description="DprA winged helix" evidence="3">
    <location>
        <begin position="314"/>
        <end position="361"/>
    </location>
</feature>
<evidence type="ECO:0000259" key="2">
    <source>
        <dbReference type="Pfam" id="PF02481"/>
    </source>
</evidence>
<reference evidence="4 5" key="1">
    <citation type="journal article" date="2015" name="Nature">
        <title>rRNA introns, odd ribosomes, and small enigmatic genomes across a large radiation of phyla.</title>
        <authorList>
            <person name="Brown C.T."/>
            <person name="Hug L.A."/>
            <person name="Thomas B.C."/>
            <person name="Sharon I."/>
            <person name="Castelle C.J."/>
            <person name="Singh A."/>
            <person name="Wilkins M.J."/>
            <person name="Williams K.H."/>
            <person name="Banfield J.F."/>
        </authorList>
    </citation>
    <scope>NUCLEOTIDE SEQUENCE [LARGE SCALE GENOMIC DNA]</scope>
</reference>
<dbReference type="AlphaFoldDB" id="A0A0G1QDI3"/>
<evidence type="ECO:0000256" key="1">
    <source>
        <dbReference type="ARBA" id="ARBA00006525"/>
    </source>
</evidence>
<dbReference type="PANTHER" id="PTHR43022:SF1">
    <property type="entry name" value="PROTEIN SMF"/>
    <property type="match status" value="1"/>
</dbReference>
<evidence type="ECO:0000313" key="5">
    <source>
        <dbReference type="Proteomes" id="UP000034354"/>
    </source>
</evidence>
<dbReference type="Gene3D" id="1.10.10.10">
    <property type="entry name" value="Winged helix-like DNA-binding domain superfamily/Winged helix DNA-binding domain"/>
    <property type="match status" value="1"/>
</dbReference>
<evidence type="ECO:0000259" key="3">
    <source>
        <dbReference type="Pfam" id="PF17782"/>
    </source>
</evidence>
<accession>A0A0G1QDI3</accession>
<feature type="domain" description="Smf/DprA SLOG" evidence="2">
    <location>
        <begin position="80"/>
        <end position="290"/>
    </location>
</feature>
<dbReference type="Proteomes" id="UP000034354">
    <property type="component" value="Unassembled WGS sequence"/>
</dbReference>
<proteinExistence type="inferred from homology"/>
<dbReference type="InterPro" id="IPR041614">
    <property type="entry name" value="DprA_WH"/>
</dbReference>
<dbReference type="InterPro" id="IPR057666">
    <property type="entry name" value="DrpA_SLOG"/>
</dbReference>
<sequence length="363" mass="39220">METRELGYLLALMRFPKFGPVRLAKMRGFFVSTEAAFRANADELRNAELDPKTIEQFISIREKLSPEKELELLVRSGAKVVPFTDPEYPELLKEIYDPPAALFVRGKLPRQNSVKLSVVGSRKVSSYGIRVIENLIEPIANAGVTIVSGLALGSDALAHRATLKVRGTTVAILGSGVNNENIFPSENRRLAFEIIENGGAVISEFPIGAPPLKQNFPIRNRVIAGLAHGTLIIEAAKTSGSLITARAALEAGREVFAVPGPIDSLTSEGTNQLLKSGAHVATEANDILSILGLATSNERPTAEPVVRSQRQHLPGSAAEAELLKILSNEPIHIDDLARALNKNISEISHVLTLMEMKGSARHL</sequence>
<dbReference type="Gene3D" id="3.40.50.450">
    <property type="match status" value="1"/>
</dbReference>
<comment type="similarity">
    <text evidence="1">Belongs to the DprA/Smf family.</text>
</comment>
<gene>
    <name evidence="4" type="ORF">UX09_C0045G0001</name>
</gene>
<protein>
    <submittedName>
        <fullName evidence="4">Uncharacterized protein</fullName>
    </submittedName>
</protein>
<dbReference type="InterPro" id="IPR003488">
    <property type="entry name" value="DprA"/>
</dbReference>
<dbReference type="Pfam" id="PF17782">
    <property type="entry name" value="WHD_DprA"/>
    <property type="match status" value="1"/>
</dbReference>
<feature type="non-terminal residue" evidence="4">
    <location>
        <position position="363"/>
    </location>
</feature>
<dbReference type="PANTHER" id="PTHR43022">
    <property type="entry name" value="PROTEIN SMF"/>
    <property type="match status" value="1"/>
</dbReference>
<dbReference type="STRING" id="1618993.UX09_C0045G0001"/>
<dbReference type="Pfam" id="PF02481">
    <property type="entry name" value="DNA_processg_A"/>
    <property type="match status" value="1"/>
</dbReference>
<dbReference type="NCBIfam" id="TIGR00732">
    <property type="entry name" value="dprA"/>
    <property type="match status" value="1"/>
</dbReference>
<name>A0A0G1QDI3_9BACT</name>
<dbReference type="EMBL" id="LCKW01000045">
    <property type="protein sequence ID" value="KKU06685.1"/>
    <property type="molecule type" value="Genomic_DNA"/>
</dbReference>
<evidence type="ECO:0000313" key="4">
    <source>
        <dbReference type="EMBL" id="KKU06685.1"/>
    </source>
</evidence>
<dbReference type="GO" id="GO:0009294">
    <property type="term" value="P:DNA-mediated transformation"/>
    <property type="evidence" value="ECO:0007669"/>
    <property type="project" value="InterPro"/>
</dbReference>
<comment type="caution">
    <text evidence="4">The sequence shown here is derived from an EMBL/GenBank/DDBJ whole genome shotgun (WGS) entry which is preliminary data.</text>
</comment>
<dbReference type="SUPFAM" id="SSF102405">
    <property type="entry name" value="MCP/YpsA-like"/>
    <property type="match status" value="1"/>
</dbReference>
<dbReference type="InterPro" id="IPR036388">
    <property type="entry name" value="WH-like_DNA-bd_sf"/>
</dbReference>